<evidence type="ECO:0000313" key="4">
    <source>
        <dbReference type="Proteomes" id="UP000039865"/>
    </source>
</evidence>
<feature type="compositionally biased region" description="Polar residues" evidence="2">
    <location>
        <begin position="236"/>
        <end position="255"/>
    </location>
</feature>
<feature type="coiled-coil region" evidence="1">
    <location>
        <begin position="26"/>
        <end position="53"/>
    </location>
</feature>
<sequence>MERLQNYKQQQIQETYELGVQKGKLQERFSNQLEQYQKEIDKKRDQILQIEASTSSLINELKKKVVKNDPCYEMKSQIIEFLIDRISNVQTRRDQKSKNKLNKNLPEQMFPMQNQNNSQRIPAQLKQNRAIEEEEKKQDSLSNYMNLSPQRSYIQNNQLQKQNHIIESNQRAQISQQKDMIEQQLPKQSQLKTQINQQAEQIQAVKNKISIYPALNSQVKTQTQEMNKQQQVKVELPQSNAKNQAMQKQSSNPSQGKGLIFRQDKELPCFYLGNKQSAKLDILMKKFDKFRVETYKYEVPIQQIAESMMSLEESRNQQLESQTFNREFKYNDDDFENISMIDHKDHKDHKDDDERYLENILGKYDDLDKFKPVSNSSVTKSTEVKSVMTRDQQRRYDKMYETTRRQQDLKHQMIKSQQSQKANLQNQNIISNRNSNNEQKRINQSLLSESLERALKQDNNTTKNIAQQFQSEQMKPQNSQISGSRVKKQQILLREQETEIQTQKITEQNVKQNYSVVLSDDLCECEVNSSIYENFDDALSIQSTSFQIQNKSIVKDVNWGEKLLNKEEMKSEDENDEEINLFQDKLPPFDWGKLQQALTTWEMRKRILQIILDNLDKFKYYRRLKFEKSPGSEYLQFKYDDEFIIVEEKRLSKRDLGMPIDQDEALEYLQLIDSQECDKQRLKYIIQPL</sequence>
<feature type="compositionally biased region" description="Low complexity" evidence="2">
    <location>
        <begin position="423"/>
        <end position="437"/>
    </location>
</feature>
<evidence type="ECO:0000256" key="2">
    <source>
        <dbReference type="SAM" id="MobiDB-lite"/>
    </source>
</evidence>
<feature type="region of interest" description="Disordered" evidence="2">
    <location>
        <begin position="236"/>
        <end position="258"/>
    </location>
</feature>
<dbReference type="Proteomes" id="UP000039865">
    <property type="component" value="Unassembled WGS sequence"/>
</dbReference>
<evidence type="ECO:0000313" key="3">
    <source>
        <dbReference type="EMBL" id="CDW90360.1"/>
    </source>
</evidence>
<name>A0A078B773_STYLE</name>
<evidence type="ECO:0000256" key="1">
    <source>
        <dbReference type="SAM" id="Coils"/>
    </source>
</evidence>
<reference evidence="3 4" key="1">
    <citation type="submission" date="2014-06" db="EMBL/GenBank/DDBJ databases">
        <authorList>
            <person name="Swart Estienne"/>
        </authorList>
    </citation>
    <scope>NUCLEOTIDE SEQUENCE [LARGE SCALE GENOMIC DNA]</scope>
    <source>
        <strain evidence="3 4">130c</strain>
    </source>
</reference>
<dbReference type="EMBL" id="CCKQ01018400">
    <property type="protein sequence ID" value="CDW90360.1"/>
    <property type="molecule type" value="Genomic_DNA"/>
</dbReference>
<gene>
    <name evidence="3" type="primary">Contig19095.g20249</name>
    <name evidence="3" type="ORF">STYLEM_19502</name>
</gene>
<dbReference type="AlphaFoldDB" id="A0A078B773"/>
<organism evidence="3 4">
    <name type="scientific">Stylonychia lemnae</name>
    <name type="common">Ciliate</name>
    <dbReference type="NCBI Taxonomy" id="5949"/>
    <lineage>
        <taxon>Eukaryota</taxon>
        <taxon>Sar</taxon>
        <taxon>Alveolata</taxon>
        <taxon>Ciliophora</taxon>
        <taxon>Intramacronucleata</taxon>
        <taxon>Spirotrichea</taxon>
        <taxon>Stichotrichia</taxon>
        <taxon>Sporadotrichida</taxon>
        <taxon>Oxytrichidae</taxon>
        <taxon>Stylonychinae</taxon>
        <taxon>Stylonychia</taxon>
    </lineage>
</organism>
<feature type="region of interest" description="Disordered" evidence="2">
    <location>
        <begin position="403"/>
        <end position="440"/>
    </location>
</feature>
<protein>
    <submittedName>
        <fullName evidence="3">Uncharacterized protein</fullName>
    </submittedName>
</protein>
<accession>A0A078B773</accession>
<dbReference type="InParanoid" id="A0A078B773"/>
<keyword evidence="1" id="KW-0175">Coiled coil</keyword>
<keyword evidence="4" id="KW-1185">Reference proteome</keyword>
<proteinExistence type="predicted"/>